<dbReference type="InterPro" id="IPR010610">
    <property type="entry name" value="EryCIII-like_C"/>
</dbReference>
<dbReference type="STRING" id="1844972.A7K91_09905"/>
<evidence type="ECO:0000313" key="3">
    <source>
        <dbReference type="EMBL" id="OBR68503.1"/>
    </source>
</evidence>
<evidence type="ECO:0000259" key="2">
    <source>
        <dbReference type="Pfam" id="PF06722"/>
    </source>
</evidence>
<dbReference type="EMBL" id="LYPA01000025">
    <property type="protein sequence ID" value="OBR68503.1"/>
    <property type="molecule type" value="Genomic_DNA"/>
</dbReference>
<dbReference type="Pfam" id="PF06722">
    <property type="entry name" value="EryCIII-like_C"/>
    <property type="match status" value="1"/>
</dbReference>
<organism evidence="3 4">
    <name type="scientific">Paenibacillus oryzae</name>
    <dbReference type="NCBI Taxonomy" id="1844972"/>
    <lineage>
        <taxon>Bacteria</taxon>
        <taxon>Bacillati</taxon>
        <taxon>Bacillota</taxon>
        <taxon>Bacilli</taxon>
        <taxon>Bacillales</taxon>
        <taxon>Paenibacillaceae</taxon>
        <taxon>Paenibacillus</taxon>
    </lineage>
</organism>
<dbReference type="Proteomes" id="UP000092024">
    <property type="component" value="Unassembled WGS sequence"/>
</dbReference>
<dbReference type="Gene3D" id="3.40.50.2000">
    <property type="entry name" value="Glycogen Phosphorylase B"/>
    <property type="match status" value="3"/>
</dbReference>
<evidence type="ECO:0000259" key="1">
    <source>
        <dbReference type="Pfam" id="PF03033"/>
    </source>
</evidence>
<dbReference type="GO" id="GO:0016758">
    <property type="term" value="F:hexosyltransferase activity"/>
    <property type="evidence" value="ECO:0007669"/>
    <property type="project" value="InterPro"/>
</dbReference>
<dbReference type="RefSeq" id="WP_068679087.1">
    <property type="nucleotide sequence ID" value="NZ_LYPA01000025.1"/>
</dbReference>
<dbReference type="PANTHER" id="PTHR48050">
    <property type="entry name" value="STEROL 3-BETA-GLUCOSYLTRANSFERASE"/>
    <property type="match status" value="1"/>
</dbReference>
<dbReference type="InterPro" id="IPR050426">
    <property type="entry name" value="Glycosyltransferase_28"/>
</dbReference>
<dbReference type="Pfam" id="PF03033">
    <property type="entry name" value="Glyco_transf_28"/>
    <property type="match status" value="1"/>
</dbReference>
<feature type="domain" description="Glycosyltransferase family 28 N-terminal" evidence="1">
    <location>
        <begin position="11"/>
        <end position="145"/>
    </location>
</feature>
<reference evidence="3 4" key="1">
    <citation type="submission" date="2016-05" db="EMBL/GenBank/DDBJ databases">
        <title>Paenibacillus oryzae. sp. nov., isolated from the rice root.</title>
        <authorList>
            <person name="Zhang J."/>
            <person name="Zhang X."/>
        </authorList>
    </citation>
    <scope>NUCLEOTIDE SEQUENCE [LARGE SCALE GENOMIC DNA]</scope>
    <source>
        <strain evidence="3 4">1DrF-4</strain>
    </source>
</reference>
<dbReference type="InterPro" id="IPR004276">
    <property type="entry name" value="GlycoTrans_28_N"/>
</dbReference>
<name>A0A1A5YSG9_9BACL</name>
<dbReference type="SUPFAM" id="SSF53756">
    <property type="entry name" value="UDP-Glycosyltransferase/glycogen phosphorylase"/>
    <property type="match status" value="1"/>
</dbReference>
<proteinExistence type="predicted"/>
<dbReference type="AlphaFoldDB" id="A0A1A5YSG9"/>
<gene>
    <name evidence="3" type="ORF">A7K91_09905</name>
</gene>
<evidence type="ECO:0000313" key="4">
    <source>
        <dbReference type="Proteomes" id="UP000092024"/>
    </source>
</evidence>
<comment type="caution">
    <text evidence="3">The sequence shown here is derived from an EMBL/GenBank/DDBJ whole genome shotgun (WGS) entry which is preliminary data.</text>
</comment>
<dbReference type="GO" id="GO:1901137">
    <property type="term" value="P:carbohydrate derivative biosynthetic process"/>
    <property type="evidence" value="ECO:0007669"/>
    <property type="project" value="UniProtKB-ARBA"/>
</dbReference>
<feature type="domain" description="Erythromycin biosynthesis protein CIII-like C-terminal" evidence="2">
    <location>
        <begin position="276"/>
        <end position="380"/>
    </location>
</feature>
<protein>
    <submittedName>
        <fullName evidence="3">Uncharacterized protein</fullName>
    </submittedName>
</protein>
<dbReference type="PANTHER" id="PTHR48050:SF13">
    <property type="entry name" value="STEROL 3-BETA-GLUCOSYLTRANSFERASE UGT80A2"/>
    <property type="match status" value="1"/>
</dbReference>
<dbReference type="GO" id="GO:0005975">
    <property type="term" value="P:carbohydrate metabolic process"/>
    <property type="evidence" value="ECO:0007669"/>
    <property type="project" value="InterPro"/>
</dbReference>
<sequence>MANFVLNTHMTNGDVLPFLRLASALVRRGHKATLVTHGAFERLAQKAGVAFYAIDRPEDYMEVMKDLYMIEDPLKKPDLNEAHQRKYYSKEKFQKEYDILSDLCKEKDSVLICRERDGFVAMMVSEVLKIPIVTGVLAPSYVTQVQIWEDLGLDFAISLINPFRSDLRLVPITSWTSWMGAVKKNIGFWPESFDSAIEAPDWALKVETVGFPLADTNEYEPLPSELLDFIAAGEPPLLITGGTGKMLKPNFYKAAIEGVKVLKRRTIVVCRHEEMMPSELPDYIAWHKILPLASVYPLVSGVIHHGGIGTITGAMTAAAPQLALAADTDRPDNGMRIKRLGIGDYLAPLQWEPSMIANAIRGIGTSAVKERCRQLAKELSEHDTMAVACEAVESVVGRSEYAVDCDKMIADYEAAMRQAPQQSHAVPAAAGRHERLDAISHSLSASKRALLAKRLAERKLEKHSPFVGGLYL</sequence>
<accession>A0A1A5YSG9</accession>
<keyword evidence="4" id="KW-1185">Reference proteome</keyword>
<dbReference type="OrthoDB" id="9805366at2"/>